<dbReference type="AlphaFoldDB" id="A0A3M4M515"/>
<proteinExistence type="predicted"/>
<accession>A0A3M4M515</accession>
<evidence type="ECO:0000313" key="2">
    <source>
        <dbReference type="Proteomes" id="UP000277236"/>
    </source>
</evidence>
<sequence length="80" mass="9096">MIIYYSVNGEPMSLSLPDGFIDRCRPLDLAEITAGDFWRNRVPEPSCLVHLSDVEGRDLGVFEVRREMRPVFTASPVREA</sequence>
<gene>
    <name evidence="1" type="ORF">ALQ04_04303</name>
</gene>
<protein>
    <submittedName>
        <fullName evidence="1">Uncharacterized protein</fullName>
    </submittedName>
</protein>
<dbReference type="Proteomes" id="UP000277236">
    <property type="component" value="Unassembled WGS sequence"/>
</dbReference>
<organism evidence="1 2">
    <name type="scientific">Pseudomonas cichorii</name>
    <dbReference type="NCBI Taxonomy" id="36746"/>
    <lineage>
        <taxon>Bacteria</taxon>
        <taxon>Pseudomonadati</taxon>
        <taxon>Pseudomonadota</taxon>
        <taxon>Gammaproteobacteria</taxon>
        <taxon>Pseudomonadales</taxon>
        <taxon>Pseudomonadaceae</taxon>
        <taxon>Pseudomonas</taxon>
    </lineage>
</organism>
<dbReference type="EMBL" id="RBRE01000025">
    <property type="protein sequence ID" value="RMQ48770.1"/>
    <property type="molecule type" value="Genomic_DNA"/>
</dbReference>
<reference evidence="1 2" key="1">
    <citation type="submission" date="2018-08" db="EMBL/GenBank/DDBJ databases">
        <title>Recombination of ecologically and evolutionarily significant loci maintains genetic cohesion in the Pseudomonas syringae species complex.</title>
        <authorList>
            <person name="Dillon M."/>
            <person name="Thakur S."/>
            <person name="Almeida R.N.D."/>
            <person name="Weir B.S."/>
            <person name="Guttman D.S."/>
        </authorList>
    </citation>
    <scope>NUCLEOTIDE SEQUENCE [LARGE SCALE GENOMIC DNA]</scope>
    <source>
        <strain evidence="1 2">ICMP 3353</strain>
    </source>
</reference>
<name>A0A3M4M515_PSECI</name>
<comment type="caution">
    <text evidence="1">The sequence shown here is derived from an EMBL/GenBank/DDBJ whole genome shotgun (WGS) entry which is preliminary data.</text>
</comment>
<evidence type="ECO:0000313" key="1">
    <source>
        <dbReference type="EMBL" id="RMQ48770.1"/>
    </source>
</evidence>